<dbReference type="Proteomes" id="UP000011721">
    <property type="component" value="Chromosome"/>
</dbReference>
<keyword evidence="1" id="KW-0472">Membrane</keyword>
<dbReference type="HOGENOM" id="CLU_139042_0_0_7"/>
<gene>
    <name evidence="3" type="ordered locus">UWK_02647</name>
</gene>
<sequence>MIHSRKIHKIFCLFLLTVFLIFPNQAQALQSHAAPEGIYVHQLAHIFFLAALCYLFWDIRRSSFPSKGWRFLQMFCIFMIFWNIVAFTGHWMSEHIEVTDIARDNGYLSTKITGPITATKLIYYFTKLDHLFSVPAMFCLYLCLRSLYLGIRDKVKT</sequence>
<keyword evidence="1" id="KW-0812">Transmembrane</keyword>
<evidence type="ECO:0000256" key="1">
    <source>
        <dbReference type="SAM" id="Phobius"/>
    </source>
</evidence>
<name>M1P6U2_DESSD</name>
<evidence type="ECO:0000313" key="4">
    <source>
        <dbReference type="Proteomes" id="UP000011721"/>
    </source>
</evidence>
<evidence type="ECO:0000313" key="3">
    <source>
        <dbReference type="EMBL" id="AGF79183.1"/>
    </source>
</evidence>
<accession>M1P6U2</accession>
<keyword evidence="2" id="KW-0732">Signal</keyword>
<dbReference type="AlphaFoldDB" id="M1P6U2"/>
<feature type="signal peptide" evidence="2">
    <location>
        <begin position="1"/>
        <end position="28"/>
    </location>
</feature>
<dbReference type="EMBL" id="CP003985">
    <property type="protein sequence ID" value="AGF79183.1"/>
    <property type="molecule type" value="Genomic_DNA"/>
</dbReference>
<protein>
    <submittedName>
        <fullName evidence="3">Uncharacterized protein</fullName>
    </submittedName>
</protein>
<feature type="chain" id="PRO_5004016673" evidence="2">
    <location>
        <begin position="29"/>
        <end position="157"/>
    </location>
</feature>
<keyword evidence="4" id="KW-1185">Reference proteome</keyword>
<evidence type="ECO:0000256" key="2">
    <source>
        <dbReference type="SAM" id="SignalP"/>
    </source>
</evidence>
<reference evidence="4" key="1">
    <citation type="journal article" date="2013" name="Stand. Genomic Sci.">
        <title>Complete genome sequence of Desulfocapsa sulfexigens, a marine deltaproteobacterium specialized in disproportionating inorganic sulfur compounds.</title>
        <authorList>
            <person name="Finster K.W."/>
            <person name="Kjeldsen K.U."/>
            <person name="Kube M."/>
            <person name="Reinhardt R."/>
            <person name="Mussmann M."/>
            <person name="Amann R."/>
            <person name="Schreiber L."/>
        </authorList>
    </citation>
    <scope>NUCLEOTIDE SEQUENCE [LARGE SCALE GENOMIC DNA]</scope>
    <source>
        <strain evidence="4">DSM 10523 / SB164P1</strain>
    </source>
</reference>
<feature type="transmembrane region" description="Helical" evidence="1">
    <location>
        <begin position="38"/>
        <end position="57"/>
    </location>
</feature>
<dbReference type="OrthoDB" id="5430998at2"/>
<feature type="transmembrane region" description="Helical" evidence="1">
    <location>
        <begin position="69"/>
        <end position="92"/>
    </location>
</feature>
<dbReference type="RefSeq" id="WP_015404869.1">
    <property type="nucleotide sequence ID" value="NC_020304.1"/>
</dbReference>
<dbReference type="KEGG" id="dsf:UWK_02647"/>
<feature type="transmembrane region" description="Helical" evidence="1">
    <location>
        <begin position="131"/>
        <end position="151"/>
    </location>
</feature>
<dbReference type="STRING" id="1167006.UWK_02647"/>
<dbReference type="eggNOG" id="ENOG5031B1G">
    <property type="taxonomic scope" value="Bacteria"/>
</dbReference>
<organism evidence="3 4">
    <name type="scientific">Desulfocapsa sulfexigens (strain DSM 10523 / SB164P1)</name>
    <dbReference type="NCBI Taxonomy" id="1167006"/>
    <lineage>
        <taxon>Bacteria</taxon>
        <taxon>Pseudomonadati</taxon>
        <taxon>Thermodesulfobacteriota</taxon>
        <taxon>Desulfobulbia</taxon>
        <taxon>Desulfobulbales</taxon>
        <taxon>Desulfocapsaceae</taxon>
        <taxon>Desulfocapsa</taxon>
    </lineage>
</organism>
<proteinExistence type="predicted"/>
<keyword evidence="1" id="KW-1133">Transmembrane helix</keyword>